<proteinExistence type="predicted"/>
<dbReference type="InterPro" id="IPR045028">
    <property type="entry name" value="DinG/Rad3-like"/>
</dbReference>
<protein>
    <submittedName>
        <fullName evidence="2">Uncharacterized protein</fullName>
    </submittedName>
</protein>
<evidence type="ECO:0000256" key="1">
    <source>
        <dbReference type="SAM" id="MobiDB-lite"/>
    </source>
</evidence>
<sequence length="81" mass="9023">MTGDESDVWLSSTQGPGGHDPIRSGYRTSFNLWCMCPELAFTDAFSECRSIILASGTLCPVETLKTELGLKFHSQVYSWKM</sequence>
<dbReference type="PANTHER" id="PTHR11472">
    <property type="entry name" value="DNA REPAIR DEAD HELICASE RAD3/XP-D SUBFAMILY MEMBER"/>
    <property type="match status" value="1"/>
</dbReference>
<dbReference type="Gene3D" id="1.10.275.30">
    <property type="match status" value="1"/>
</dbReference>
<dbReference type="Proteomes" id="UP000252519">
    <property type="component" value="Unassembled WGS sequence"/>
</dbReference>
<dbReference type="InterPro" id="IPR027417">
    <property type="entry name" value="P-loop_NTPase"/>
</dbReference>
<reference evidence="2 3" key="1">
    <citation type="submission" date="2014-10" db="EMBL/GenBank/DDBJ databases">
        <title>Draft genome of the hookworm Ancylostoma caninum.</title>
        <authorList>
            <person name="Mitreva M."/>
        </authorList>
    </citation>
    <scope>NUCLEOTIDE SEQUENCE [LARGE SCALE GENOMIC DNA]</scope>
    <source>
        <strain evidence="2 3">Baltimore</strain>
    </source>
</reference>
<dbReference type="PANTHER" id="PTHR11472:SF47">
    <property type="entry name" value="FANCONI ANEMIA GROUP J PROTEIN"/>
    <property type="match status" value="1"/>
</dbReference>
<comment type="caution">
    <text evidence="2">The sequence shown here is derived from an EMBL/GenBank/DDBJ whole genome shotgun (WGS) entry which is preliminary data.</text>
</comment>
<organism evidence="2 3">
    <name type="scientific">Ancylostoma caninum</name>
    <name type="common">Dog hookworm</name>
    <dbReference type="NCBI Taxonomy" id="29170"/>
    <lineage>
        <taxon>Eukaryota</taxon>
        <taxon>Metazoa</taxon>
        <taxon>Ecdysozoa</taxon>
        <taxon>Nematoda</taxon>
        <taxon>Chromadorea</taxon>
        <taxon>Rhabditida</taxon>
        <taxon>Rhabditina</taxon>
        <taxon>Rhabditomorpha</taxon>
        <taxon>Strongyloidea</taxon>
        <taxon>Ancylostomatidae</taxon>
        <taxon>Ancylostomatinae</taxon>
        <taxon>Ancylostoma</taxon>
    </lineage>
</organism>
<keyword evidence="3" id="KW-1185">Reference proteome</keyword>
<evidence type="ECO:0000313" key="2">
    <source>
        <dbReference type="EMBL" id="RCN24033.1"/>
    </source>
</evidence>
<dbReference type="OrthoDB" id="5842831at2759"/>
<dbReference type="GO" id="GO:0006289">
    <property type="term" value="P:nucleotide-excision repair"/>
    <property type="evidence" value="ECO:0007669"/>
    <property type="project" value="TreeGrafter"/>
</dbReference>
<dbReference type="GO" id="GO:0003678">
    <property type="term" value="F:DNA helicase activity"/>
    <property type="evidence" value="ECO:0007669"/>
    <property type="project" value="TreeGrafter"/>
</dbReference>
<dbReference type="GO" id="GO:0005634">
    <property type="term" value="C:nucleus"/>
    <property type="evidence" value="ECO:0007669"/>
    <property type="project" value="TreeGrafter"/>
</dbReference>
<feature type="region of interest" description="Disordered" evidence="1">
    <location>
        <begin position="1"/>
        <end position="22"/>
    </location>
</feature>
<dbReference type="Gene3D" id="3.40.50.300">
    <property type="entry name" value="P-loop containing nucleotide triphosphate hydrolases"/>
    <property type="match status" value="1"/>
</dbReference>
<name>A0A368EWF4_ANCCA</name>
<dbReference type="EMBL" id="JOJR01024265">
    <property type="protein sequence ID" value="RCN24033.1"/>
    <property type="molecule type" value="Genomic_DNA"/>
</dbReference>
<evidence type="ECO:0000313" key="3">
    <source>
        <dbReference type="Proteomes" id="UP000252519"/>
    </source>
</evidence>
<gene>
    <name evidence="2" type="ORF">ANCCAN_30278</name>
</gene>
<dbReference type="AlphaFoldDB" id="A0A368EWF4"/>
<dbReference type="STRING" id="29170.A0A368EWF4"/>
<dbReference type="GO" id="GO:1990918">
    <property type="term" value="P:double-strand break repair involved in meiotic recombination"/>
    <property type="evidence" value="ECO:0007669"/>
    <property type="project" value="TreeGrafter"/>
</dbReference>
<accession>A0A368EWF4</accession>